<dbReference type="AlphaFoldDB" id="A0A4R4RKN8"/>
<organism evidence="2 3">
    <name type="scientific">Jiangella ureilytica</name>
    <dbReference type="NCBI Taxonomy" id="2530374"/>
    <lineage>
        <taxon>Bacteria</taxon>
        <taxon>Bacillati</taxon>
        <taxon>Actinomycetota</taxon>
        <taxon>Actinomycetes</taxon>
        <taxon>Jiangellales</taxon>
        <taxon>Jiangellaceae</taxon>
        <taxon>Jiangella</taxon>
    </lineage>
</organism>
<dbReference type="PANTHER" id="PTHR43689:SF8">
    <property type="entry name" value="ALPHA_BETA-HYDROLASES SUPERFAMILY PROTEIN"/>
    <property type="match status" value="1"/>
</dbReference>
<feature type="domain" description="AB hydrolase-1" evidence="1">
    <location>
        <begin position="31"/>
        <end position="242"/>
    </location>
</feature>
<evidence type="ECO:0000313" key="2">
    <source>
        <dbReference type="EMBL" id="TDC49936.1"/>
    </source>
</evidence>
<accession>A0A4R4RKN8</accession>
<dbReference type="PRINTS" id="PR00111">
    <property type="entry name" value="ABHYDROLASE"/>
</dbReference>
<protein>
    <submittedName>
        <fullName evidence="2">Alpha/beta hydrolase</fullName>
    </submittedName>
</protein>
<reference evidence="2 3" key="1">
    <citation type="submission" date="2019-02" db="EMBL/GenBank/DDBJ databases">
        <title>Draft genome sequences of novel Actinobacteria.</title>
        <authorList>
            <person name="Sahin N."/>
            <person name="Ay H."/>
            <person name="Saygin H."/>
        </authorList>
    </citation>
    <scope>NUCLEOTIDE SEQUENCE [LARGE SCALE GENOMIC DNA]</scope>
    <source>
        <strain evidence="2 3">KC603</strain>
    </source>
</reference>
<gene>
    <name evidence="2" type="ORF">E1212_16810</name>
</gene>
<dbReference type="Gene3D" id="3.40.50.1820">
    <property type="entry name" value="alpha/beta hydrolase"/>
    <property type="match status" value="1"/>
</dbReference>
<keyword evidence="2" id="KW-0378">Hydrolase</keyword>
<dbReference type="PANTHER" id="PTHR43689">
    <property type="entry name" value="HYDROLASE"/>
    <property type="match status" value="1"/>
</dbReference>
<dbReference type="Pfam" id="PF12697">
    <property type="entry name" value="Abhydrolase_6"/>
    <property type="match status" value="1"/>
</dbReference>
<dbReference type="SUPFAM" id="SSF53474">
    <property type="entry name" value="alpha/beta-Hydrolases"/>
    <property type="match status" value="1"/>
</dbReference>
<evidence type="ECO:0000313" key="3">
    <source>
        <dbReference type="Proteomes" id="UP000295621"/>
    </source>
</evidence>
<dbReference type="EMBL" id="SMKL01000036">
    <property type="protein sequence ID" value="TDC49936.1"/>
    <property type="molecule type" value="Genomic_DNA"/>
</dbReference>
<comment type="caution">
    <text evidence="2">The sequence shown here is derived from an EMBL/GenBank/DDBJ whole genome shotgun (WGS) entry which is preliminary data.</text>
</comment>
<dbReference type="Proteomes" id="UP000295621">
    <property type="component" value="Unassembled WGS sequence"/>
</dbReference>
<dbReference type="InterPro" id="IPR029058">
    <property type="entry name" value="AB_hydrolase_fold"/>
</dbReference>
<dbReference type="InterPro" id="IPR000073">
    <property type="entry name" value="AB_hydrolase_1"/>
</dbReference>
<sequence length="252" mass="26815">MGSGWSGHEYTLVGRRWMHAAVRGPASAREVVCVPGLGVSHRYYLRLGRALDPGARTVAVDLPGFGRSAGPARALDVRGLSRSLASWLRSTGRSGAPLVANSAGCQVVVDLAAHAPELLGPVVLIGPTMDRAARHPLRQVARLLADTAYERPDVWLLIARDYLQCGLRRPAATFAHLLADPVERKLGDVPVEAVVVRGRHDPIAPRAWTAALAAGLPHGCHVEIPAAGHVTHHRRPEAVAAVIGELLRTRAG</sequence>
<dbReference type="GO" id="GO:0016787">
    <property type="term" value="F:hydrolase activity"/>
    <property type="evidence" value="ECO:0007669"/>
    <property type="project" value="UniProtKB-KW"/>
</dbReference>
<name>A0A4R4RKN8_9ACTN</name>
<evidence type="ECO:0000259" key="1">
    <source>
        <dbReference type="Pfam" id="PF12697"/>
    </source>
</evidence>
<keyword evidence="3" id="KW-1185">Reference proteome</keyword>
<dbReference type="RefSeq" id="WP_131984474.1">
    <property type="nucleotide sequence ID" value="NZ_SMKL01000036.1"/>
</dbReference>
<dbReference type="OrthoDB" id="27092at2"/>
<proteinExistence type="predicted"/>